<gene>
    <name evidence="1" type="ORF">L210DRAFT_3499703</name>
</gene>
<evidence type="ECO:0000313" key="1">
    <source>
        <dbReference type="EMBL" id="KAF8452868.1"/>
    </source>
</evidence>
<dbReference type="Proteomes" id="UP001194468">
    <property type="component" value="Unassembled WGS sequence"/>
</dbReference>
<dbReference type="Gene3D" id="2.80.10.50">
    <property type="match status" value="1"/>
</dbReference>
<dbReference type="AlphaFoldDB" id="A0AAD4CA25"/>
<accession>A0AAD4CA25</accession>
<organism evidence="1 2">
    <name type="scientific">Boletus edulis BED1</name>
    <dbReference type="NCBI Taxonomy" id="1328754"/>
    <lineage>
        <taxon>Eukaryota</taxon>
        <taxon>Fungi</taxon>
        <taxon>Dikarya</taxon>
        <taxon>Basidiomycota</taxon>
        <taxon>Agaricomycotina</taxon>
        <taxon>Agaricomycetes</taxon>
        <taxon>Agaricomycetidae</taxon>
        <taxon>Boletales</taxon>
        <taxon>Boletineae</taxon>
        <taxon>Boletaceae</taxon>
        <taxon>Boletoideae</taxon>
        <taxon>Boletus</taxon>
    </lineage>
</organism>
<comment type="caution">
    <text evidence="1">The sequence shown here is derived from an EMBL/GenBank/DDBJ whole genome shotgun (WGS) entry which is preliminary data.</text>
</comment>
<dbReference type="EMBL" id="WHUW01000001">
    <property type="protein sequence ID" value="KAF8452868.1"/>
    <property type="molecule type" value="Genomic_DNA"/>
</dbReference>
<name>A0AAD4CA25_BOLED</name>
<keyword evidence="2" id="KW-1185">Reference proteome</keyword>
<proteinExistence type="predicted"/>
<sequence>MTGPEPGRYYIRLVASQQLVGADPPYYGDLIPIITEGIADIWDVEKSEYGTYTLTIVRGTPVYTKGRDGRVVGTLNPPGSTWSIQSLENGSYMSETLFAGVYHYY</sequence>
<protein>
    <submittedName>
        <fullName evidence="1">Uncharacterized protein</fullName>
    </submittedName>
</protein>
<reference evidence="1" key="2">
    <citation type="journal article" date="2020" name="Nat. Commun.">
        <title>Large-scale genome sequencing of mycorrhizal fungi provides insights into the early evolution of symbiotic traits.</title>
        <authorList>
            <person name="Miyauchi S."/>
            <person name="Kiss E."/>
            <person name="Kuo A."/>
            <person name="Drula E."/>
            <person name="Kohler A."/>
            <person name="Sanchez-Garcia M."/>
            <person name="Morin E."/>
            <person name="Andreopoulos B."/>
            <person name="Barry K.W."/>
            <person name="Bonito G."/>
            <person name="Buee M."/>
            <person name="Carver A."/>
            <person name="Chen C."/>
            <person name="Cichocki N."/>
            <person name="Clum A."/>
            <person name="Culley D."/>
            <person name="Crous P.W."/>
            <person name="Fauchery L."/>
            <person name="Girlanda M."/>
            <person name="Hayes R.D."/>
            <person name="Keri Z."/>
            <person name="LaButti K."/>
            <person name="Lipzen A."/>
            <person name="Lombard V."/>
            <person name="Magnuson J."/>
            <person name="Maillard F."/>
            <person name="Murat C."/>
            <person name="Nolan M."/>
            <person name="Ohm R.A."/>
            <person name="Pangilinan J."/>
            <person name="Pereira M.F."/>
            <person name="Perotto S."/>
            <person name="Peter M."/>
            <person name="Pfister S."/>
            <person name="Riley R."/>
            <person name="Sitrit Y."/>
            <person name="Stielow J.B."/>
            <person name="Szollosi G."/>
            <person name="Zifcakova L."/>
            <person name="Stursova M."/>
            <person name="Spatafora J.W."/>
            <person name="Tedersoo L."/>
            <person name="Vaario L.M."/>
            <person name="Yamada A."/>
            <person name="Yan M."/>
            <person name="Wang P."/>
            <person name="Xu J."/>
            <person name="Bruns T."/>
            <person name="Baldrian P."/>
            <person name="Vilgalys R."/>
            <person name="Dunand C."/>
            <person name="Henrissat B."/>
            <person name="Grigoriev I.V."/>
            <person name="Hibbett D."/>
            <person name="Nagy L.G."/>
            <person name="Martin F.M."/>
        </authorList>
    </citation>
    <scope>NUCLEOTIDE SEQUENCE</scope>
    <source>
        <strain evidence="1">BED1</strain>
    </source>
</reference>
<reference evidence="1" key="1">
    <citation type="submission" date="2019-10" db="EMBL/GenBank/DDBJ databases">
        <authorList>
            <consortium name="DOE Joint Genome Institute"/>
            <person name="Kuo A."/>
            <person name="Miyauchi S."/>
            <person name="Kiss E."/>
            <person name="Drula E."/>
            <person name="Kohler A."/>
            <person name="Sanchez-Garcia M."/>
            <person name="Andreopoulos B."/>
            <person name="Barry K.W."/>
            <person name="Bonito G."/>
            <person name="Buee M."/>
            <person name="Carver A."/>
            <person name="Chen C."/>
            <person name="Cichocki N."/>
            <person name="Clum A."/>
            <person name="Culley D."/>
            <person name="Crous P.W."/>
            <person name="Fauchery L."/>
            <person name="Girlanda M."/>
            <person name="Hayes R."/>
            <person name="Keri Z."/>
            <person name="LaButti K."/>
            <person name="Lipzen A."/>
            <person name="Lombard V."/>
            <person name="Magnuson J."/>
            <person name="Maillard F."/>
            <person name="Morin E."/>
            <person name="Murat C."/>
            <person name="Nolan M."/>
            <person name="Ohm R."/>
            <person name="Pangilinan J."/>
            <person name="Pereira M."/>
            <person name="Perotto S."/>
            <person name="Peter M."/>
            <person name="Riley R."/>
            <person name="Sitrit Y."/>
            <person name="Stielow B."/>
            <person name="Szollosi G."/>
            <person name="Zifcakova L."/>
            <person name="Stursova M."/>
            <person name="Spatafora J.W."/>
            <person name="Tedersoo L."/>
            <person name="Vaario L.-M."/>
            <person name="Yamada A."/>
            <person name="Yan M."/>
            <person name="Wang P."/>
            <person name="Xu J."/>
            <person name="Bruns T."/>
            <person name="Baldrian P."/>
            <person name="Vilgalys R."/>
            <person name="Henrissat B."/>
            <person name="Grigoriev I.V."/>
            <person name="Hibbett D."/>
            <person name="Nagy L.G."/>
            <person name="Martin F.M."/>
        </authorList>
    </citation>
    <scope>NUCLEOTIDE SEQUENCE</scope>
    <source>
        <strain evidence="1">BED1</strain>
    </source>
</reference>
<evidence type="ECO:0000313" key="2">
    <source>
        <dbReference type="Proteomes" id="UP001194468"/>
    </source>
</evidence>